<protein>
    <submittedName>
        <fullName evidence="1">Uncharacterized protein</fullName>
    </submittedName>
</protein>
<dbReference type="AlphaFoldDB" id="A0A0C3EVX8"/>
<keyword evidence="2" id="KW-1185">Reference proteome</keyword>
<sequence length="221" mass="24632">MSPEFVNLADNIIKTMLMVFPPLIVVVKQHTVDGRAKKAQELVDKSRALMKEHWRKMSKEQREELRSQLDIVTDLQSRLDGQRQVPQSLDPKNISNSRILKEAANVLWNVAVTTSNRVKNIEFDPDVDDLEEATIANLEVNTSVSKATGGLPAGNTFWLLGVSMDSPGEPIPPNIYGIQASTPIDFSNLNSKSQKLTNKDYREIAENTAKVVTTASRRFSA</sequence>
<reference evidence="2" key="2">
    <citation type="submission" date="2015-01" db="EMBL/GenBank/DDBJ databases">
        <title>Evolutionary Origins and Diversification of the Mycorrhizal Mutualists.</title>
        <authorList>
            <consortium name="DOE Joint Genome Institute"/>
            <consortium name="Mycorrhizal Genomics Consortium"/>
            <person name="Kohler A."/>
            <person name="Kuo A."/>
            <person name="Nagy L.G."/>
            <person name="Floudas D."/>
            <person name="Copeland A."/>
            <person name="Barry K.W."/>
            <person name="Cichocki N."/>
            <person name="Veneault-Fourrey C."/>
            <person name="LaButti K."/>
            <person name="Lindquist E.A."/>
            <person name="Lipzen A."/>
            <person name="Lundell T."/>
            <person name="Morin E."/>
            <person name="Murat C."/>
            <person name="Riley R."/>
            <person name="Ohm R."/>
            <person name="Sun H."/>
            <person name="Tunlid A."/>
            <person name="Henrissat B."/>
            <person name="Grigoriev I.V."/>
            <person name="Hibbett D.S."/>
            <person name="Martin F."/>
        </authorList>
    </citation>
    <scope>NUCLEOTIDE SEQUENCE [LARGE SCALE GENOMIC DNA]</scope>
    <source>
        <strain evidence="2">F 1598</strain>
    </source>
</reference>
<dbReference type="HOGENOM" id="CLU_1251094_0_0_1"/>
<dbReference type="InParanoid" id="A0A0C3EVX8"/>
<dbReference type="Proteomes" id="UP000054166">
    <property type="component" value="Unassembled WGS sequence"/>
</dbReference>
<organism evidence="1 2">
    <name type="scientific">Piloderma croceum (strain F 1598)</name>
    <dbReference type="NCBI Taxonomy" id="765440"/>
    <lineage>
        <taxon>Eukaryota</taxon>
        <taxon>Fungi</taxon>
        <taxon>Dikarya</taxon>
        <taxon>Basidiomycota</taxon>
        <taxon>Agaricomycotina</taxon>
        <taxon>Agaricomycetes</taxon>
        <taxon>Agaricomycetidae</taxon>
        <taxon>Atheliales</taxon>
        <taxon>Atheliaceae</taxon>
        <taxon>Piloderma</taxon>
    </lineage>
</organism>
<gene>
    <name evidence="1" type="ORF">PILCRDRAFT_830024</name>
</gene>
<accession>A0A0C3EVX8</accession>
<evidence type="ECO:0000313" key="2">
    <source>
        <dbReference type="Proteomes" id="UP000054166"/>
    </source>
</evidence>
<name>A0A0C3EVX8_PILCF</name>
<reference evidence="1 2" key="1">
    <citation type="submission" date="2014-04" db="EMBL/GenBank/DDBJ databases">
        <authorList>
            <consortium name="DOE Joint Genome Institute"/>
            <person name="Kuo A."/>
            <person name="Tarkka M."/>
            <person name="Buscot F."/>
            <person name="Kohler A."/>
            <person name="Nagy L.G."/>
            <person name="Floudas D."/>
            <person name="Copeland A."/>
            <person name="Barry K.W."/>
            <person name="Cichocki N."/>
            <person name="Veneault-Fourrey C."/>
            <person name="LaButti K."/>
            <person name="Lindquist E.A."/>
            <person name="Lipzen A."/>
            <person name="Lundell T."/>
            <person name="Morin E."/>
            <person name="Murat C."/>
            <person name="Sun H."/>
            <person name="Tunlid A."/>
            <person name="Henrissat B."/>
            <person name="Grigoriev I.V."/>
            <person name="Hibbett D.S."/>
            <person name="Martin F."/>
            <person name="Nordberg H.P."/>
            <person name="Cantor M.N."/>
            <person name="Hua S.X."/>
        </authorList>
    </citation>
    <scope>NUCLEOTIDE SEQUENCE [LARGE SCALE GENOMIC DNA]</scope>
    <source>
        <strain evidence="1 2">F 1598</strain>
    </source>
</reference>
<dbReference type="EMBL" id="KN833178">
    <property type="protein sequence ID" value="KIM71991.1"/>
    <property type="molecule type" value="Genomic_DNA"/>
</dbReference>
<proteinExistence type="predicted"/>
<evidence type="ECO:0000313" key="1">
    <source>
        <dbReference type="EMBL" id="KIM71991.1"/>
    </source>
</evidence>